<organism evidence="13 14">
    <name type="scientific">Peronospora effusa</name>
    <dbReference type="NCBI Taxonomy" id="542832"/>
    <lineage>
        <taxon>Eukaryota</taxon>
        <taxon>Sar</taxon>
        <taxon>Stramenopiles</taxon>
        <taxon>Oomycota</taxon>
        <taxon>Peronosporomycetes</taxon>
        <taxon>Peronosporales</taxon>
        <taxon>Peronosporaceae</taxon>
        <taxon>Peronospora</taxon>
    </lineage>
</organism>
<proteinExistence type="predicted"/>
<evidence type="ECO:0000256" key="6">
    <source>
        <dbReference type="ARBA" id="ARBA00022857"/>
    </source>
</evidence>
<reference evidence="13 14" key="1">
    <citation type="submission" date="2018-06" db="EMBL/GenBank/DDBJ databases">
        <title>Comparative genomics of downy mildews reveals potential adaptations to biotrophy.</title>
        <authorList>
            <person name="Fletcher K."/>
            <person name="Klosterman S.J."/>
            <person name="Derevnina L."/>
            <person name="Martin F."/>
            <person name="Koike S."/>
            <person name="Reyes Chin-Wo S."/>
            <person name="Mou B."/>
            <person name="Michelmore R."/>
        </authorList>
    </citation>
    <scope>NUCLEOTIDE SEQUENCE [LARGE SCALE GENOMIC DNA]</scope>
    <source>
        <strain evidence="13 14">R14</strain>
    </source>
</reference>
<dbReference type="GO" id="GO:0005789">
    <property type="term" value="C:endoplasmic reticulum membrane"/>
    <property type="evidence" value="ECO:0007669"/>
    <property type="project" value="TreeGrafter"/>
</dbReference>
<dbReference type="InterPro" id="IPR057326">
    <property type="entry name" value="KR_dom"/>
</dbReference>
<protein>
    <recommendedName>
        <fullName evidence="10">3-dehydrosphinganine reductase</fullName>
        <ecNumber evidence="10">1.1.1.102</ecNumber>
    </recommendedName>
</protein>
<dbReference type="EC" id="1.1.1.102" evidence="10"/>
<keyword evidence="6" id="KW-0521">NADP</keyword>
<evidence type="ECO:0000256" key="9">
    <source>
        <dbReference type="ARBA" id="ARBA00023098"/>
    </source>
</evidence>
<evidence type="ECO:0000259" key="12">
    <source>
        <dbReference type="SMART" id="SM00822"/>
    </source>
</evidence>
<dbReference type="GO" id="GO:0000166">
    <property type="term" value="F:nucleotide binding"/>
    <property type="evidence" value="ECO:0007669"/>
    <property type="project" value="UniProtKB-KW"/>
</dbReference>
<keyword evidence="9" id="KW-0443">Lipid metabolism</keyword>
<dbReference type="InterPro" id="IPR020904">
    <property type="entry name" value="Sc_DH/Rdtase_CS"/>
</dbReference>
<dbReference type="Gene3D" id="3.40.50.720">
    <property type="entry name" value="NAD(P)-binding Rossmann-like Domain"/>
    <property type="match status" value="1"/>
</dbReference>
<dbReference type="PANTHER" id="PTHR43550:SF3">
    <property type="entry name" value="3-KETODIHYDROSPHINGOSINE REDUCTASE"/>
    <property type="match status" value="1"/>
</dbReference>
<feature type="domain" description="Ketoreductase" evidence="12">
    <location>
        <begin position="39"/>
        <end position="233"/>
    </location>
</feature>
<evidence type="ECO:0000256" key="5">
    <source>
        <dbReference type="ARBA" id="ARBA00022824"/>
    </source>
</evidence>
<dbReference type="GO" id="GO:0006666">
    <property type="term" value="P:3-keto-sphinganine metabolic process"/>
    <property type="evidence" value="ECO:0007669"/>
    <property type="project" value="InterPro"/>
</dbReference>
<keyword evidence="7" id="KW-0746">Sphingolipid metabolism</keyword>
<dbReference type="InterPro" id="IPR045022">
    <property type="entry name" value="KDSR-like"/>
</dbReference>
<dbReference type="InterPro" id="IPR002347">
    <property type="entry name" value="SDR_fam"/>
</dbReference>
<evidence type="ECO:0000256" key="10">
    <source>
        <dbReference type="ARBA" id="ARBA00026112"/>
    </source>
</evidence>
<comment type="caution">
    <text evidence="13">The sequence shown here is derived from an EMBL/GenBank/DDBJ whole genome shotgun (WGS) entry which is preliminary data.</text>
</comment>
<dbReference type="CDD" id="cd08939">
    <property type="entry name" value="KDSR-like_SDR_c"/>
    <property type="match status" value="1"/>
</dbReference>
<evidence type="ECO:0000256" key="4">
    <source>
        <dbReference type="ARBA" id="ARBA00022741"/>
    </source>
</evidence>
<dbReference type="SUPFAM" id="SSF51735">
    <property type="entry name" value="NAD(P)-binding Rossmann-fold domains"/>
    <property type="match status" value="1"/>
</dbReference>
<dbReference type="FunFam" id="3.40.50.720:FF:000468">
    <property type="entry name" value="Short-chain dehydrogenase, putative"/>
    <property type="match status" value="1"/>
</dbReference>
<evidence type="ECO:0000256" key="1">
    <source>
        <dbReference type="ARBA" id="ARBA00004240"/>
    </source>
</evidence>
<dbReference type="OrthoDB" id="37659at2759"/>
<comment type="subcellular location">
    <subcellularLocation>
        <location evidence="1">Endoplasmic reticulum</location>
    </subcellularLocation>
</comment>
<sequence>MVVDQWWVGVVVAGVVVGISVLSFIVTKLRAPGFKVKGKHVFITGGSSGLGLALAKKYARQGAKVSIVARGLDKLEESKKEIEGSRKNTDADVFIQSCDVSDFASVQKAVDAANEFHGRATDHVVCSAGFAAPGYFLDQDVSLFKKSMDVNYFGTLHTIKAALPAMVEHSEERGQDGHIVLVSSGLGLISWIGYAQYAASKYALRGLAESLRNELKLYGIRVSIFYPGNIDTPGYVEENRTKPPETKTIEGVSELVHPDKVAQSLINGVSDGQFSITNDPMIFILRVLANGVAPRYNTMMETIMLILLIPIQVGFGFFMDFVVRQTKHARRTSPTTGETPNEVSYSSMACSPIALRKGEDKN</sequence>
<feature type="transmembrane region" description="Helical" evidence="11">
    <location>
        <begin position="303"/>
        <end position="323"/>
    </location>
</feature>
<evidence type="ECO:0000256" key="3">
    <source>
        <dbReference type="ARBA" id="ARBA00004991"/>
    </source>
</evidence>
<dbReference type="GO" id="GO:0030148">
    <property type="term" value="P:sphingolipid biosynthetic process"/>
    <property type="evidence" value="ECO:0007669"/>
    <property type="project" value="InterPro"/>
</dbReference>
<dbReference type="GO" id="GO:0047560">
    <property type="term" value="F:3-dehydrosphinganine reductase activity"/>
    <property type="evidence" value="ECO:0007669"/>
    <property type="project" value="UniProtKB-EC"/>
</dbReference>
<evidence type="ECO:0000256" key="8">
    <source>
        <dbReference type="ARBA" id="ARBA00023002"/>
    </source>
</evidence>
<feature type="transmembrane region" description="Helical" evidence="11">
    <location>
        <begin position="6"/>
        <end position="27"/>
    </location>
</feature>
<dbReference type="STRING" id="542832.A0A3M6VQM7"/>
<dbReference type="PROSITE" id="PS00061">
    <property type="entry name" value="ADH_SHORT"/>
    <property type="match status" value="1"/>
</dbReference>
<dbReference type="EMBL" id="QLLG01000040">
    <property type="protein sequence ID" value="RMX69049.1"/>
    <property type="molecule type" value="Genomic_DNA"/>
</dbReference>
<dbReference type="SMART" id="SM00822">
    <property type="entry name" value="PKS_KR"/>
    <property type="match status" value="1"/>
</dbReference>
<name>A0A3M6VQM7_9STRA</name>
<evidence type="ECO:0000256" key="2">
    <source>
        <dbReference type="ARBA" id="ARBA00004760"/>
    </source>
</evidence>
<dbReference type="PRINTS" id="PR00081">
    <property type="entry name" value="GDHRDH"/>
</dbReference>
<gene>
    <name evidence="13" type="ORF">DD238_005448</name>
</gene>
<keyword evidence="11" id="KW-0812">Transmembrane</keyword>
<accession>A0A3M6VQM7</accession>
<evidence type="ECO:0000313" key="14">
    <source>
        <dbReference type="Proteomes" id="UP000282087"/>
    </source>
</evidence>
<dbReference type="Proteomes" id="UP000282087">
    <property type="component" value="Unassembled WGS sequence"/>
</dbReference>
<keyword evidence="8" id="KW-0560">Oxidoreductase</keyword>
<keyword evidence="14" id="KW-1185">Reference proteome</keyword>
<keyword evidence="11" id="KW-1133">Transmembrane helix</keyword>
<dbReference type="PANTHER" id="PTHR43550">
    <property type="entry name" value="3-KETODIHYDROSPHINGOSINE REDUCTASE"/>
    <property type="match status" value="1"/>
</dbReference>
<keyword evidence="11" id="KW-0472">Membrane</keyword>
<keyword evidence="5" id="KW-0256">Endoplasmic reticulum</keyword>
<evidence type="ECO:0000313" key="13">
    <source>
        <dbReference type="EMBL" id="RMX69049.1"/>
    </source>
</evidence>
<dbReference type="InterPro" id="IPR036291">
    <property type="entry name" value="NAD(P)-bd_dom_sf"/>
</dbReference>
<dbReference type="VEuPathDB" id="FungiDB:DD237_007937"/>
<keyword evidence="4" id="KW-0547">Nucleotide-binding</keyword>
<evidence type="ECO:0000256" key="7">
    <source>
        <dbReference type="ARBA" id="ARBA00022919"/>
    </source>
</evidence>
<comment type="pathway">
    <text evidence="3">Sphingolipid metabolism.</text>
</comment>
<comment type="pathway">
    <text evidence="2">Lipid metabolism; sphingolipid metabolism.</text>
</comment>
<dbReference type="AlphaFoldDB" id="A0A3M6VQM7"/>
<dbReference type="Pfam" id="PF00106">
    <property type="entry name" value="adh_short"/>
    <property type="match status" value="1"/>
</dbReference>
<evidence type="ECO:0000256" key="11">
    <source>
        <dbReference type="SAM" id="Phobius"/>
    </source>
</evidence>